<dbReference type="GO" id="GO:0022857">
    <property type="term" value="F:transmembrane transporter activity"/>
    <property type="evidence" value="ECO:0007669"/>
    <property type="project" value="InterPro"/>
</dbReference>
<feature type="region of interest" description="Disordered" evidence="6">
    <location>
        <begin position="1"/>
        <end position="122"/>
    </location>
</feature>
<dbReference type="OrthoDB" id="413008at2759"/>
<dbReference type="Pfam" id="PF06738">
    <property type="entry name" value="ThrE"/>
    <property type="match status" value="1"/>
</dbReference>
<feature type="domain" description="Threonine/serine exporter-like N-terminal" evidence="8">
    <location>
        <begin position="264"/>
        <end position="501"/>
    </location>
</feature>
<feature type="transmembrane region" description="Helical" evidence="7">
    <location>
        <begin position="371"/>
        <end position="391"/>
    </location>
</feature>
<reference evidence="10" key="1">
    <citation type="submission" date="2022-07" db="EMBL/GenBank/DDBJ databases">
        <title>Phylogenomic reconstructions and comparative analyses of Kickxellomycotina fungi.</title>
        <authorList>
            <person name="Reynolds N.K."/>
            <person name="Stajich J.E."/>
            <person name="Barry K."/>
            <person name="Grigoriev I.V."/>
            <person name="Crous P."/>
            <person name="Smith M.E."/>
        </authorList>
    </citation>
    <scope>NUCLEOTIDE SEQUENCE</scope>
    <source>
        <strain evidence="10">RSA 1196</strain>
    </source>
</reference>
<feature type="transmembrane region" description="Helical" evidence="7">
    <location>
        <begin position="421"/>
        <end position="439"/>
    </location>
</feature>
<keyword evidence="3 7" id="KW-1133">Transmembrane helix</keyword>
<dbReference type="InterPro" id="IPR010619">
    <property type="entry name" value="ThrE-like_N"/>
</dbReference>
<comment type="subcellular location">
    <subcellularLocation>
        <location evidence="1">Membrane</location>
        <topology evidence="1">Multi-pass membrane protein</topology>
    </subcellularLocation>
</comment>
<dbReference type="AlphaFoldDB" id="A0A9W8ANZ7"/>
<evidence type="ECO:0000259" key="9">
    <source>
        <dbReference type="Pfam" id="PF12821"/>
    </source>
</evidence>
<dbReference type="GO" id="GO:0016020">
    <property type="term" value="C:membrane"/>
    <property type="evidence" value="ECO:0007669"/>
    <property type="project" value="UniProtKB-SubCell"/>
</dbReference>
<dbReference type="PANTHER" id="PTHR31082">
    <property type="entry name" value="PHEROMONE-REGULATED MEMBRANE PROTEIN 10"/>
    <property type="match status" value="1"/>
</dbReference>
<feature type="compositionally biased region" description="Basic and acidic residues" evidence="6">
    <location>
        <begin position="112"/>
        <end position="122"/>
    </location>
</feature>
<feature type="transmembrane region" description="Helical" evidence="7">
    <location>
        <begin position="571"/>
        <end position="588"/>
    </location>
</feature>
<evidence type="ECO:0000313" key="10">
    <source>
        <dbReference type="EMBL" id="KAJ1958791.1"/>
    </source>
</evidence>
<feature type="domain" description="Threonine/Serine exporter ThrE" evidence="9">
    <location>
        <begin position="526"/>
        <end position="652"/>
    </location>
</feature>
<feature type="transmembrane region" description="Helical" evidence="7">
    <location>
        <begin position="628"/>
        <end position="654"/>
    </location>
</feature>
<evidence type="ECO:0000313" key="11">
    <source>
        <dbReference type="Proteomes" id="UP001150925"/>
    </source>
</evidence>
<proteinExistence type="inferred from homology"/>
<keyword evidence="2 7" id="KW-0812">Transmembrane</keyword>
<evidence type="ECO:0000256" key="5">
    <source>
        <dbReference type="ARBA" id="ARBA00034125"/>
    </source>
</evidence>
<evidence type="ECO:0000256" key="3">
    <source>
        <dbReference type="ARBA" id="ARBA00022989"/>
    </source>
</evidence>
<dbReference type="Proteomes" id="UP001150925">
    <property type="component" value="Unassembled WGS sequence"/>
</dbReference>
<protein>
    <submittedName>
        <fullName evidence="10">Pheromone-regulated protein prm10</fullName>
    </submittedName>
</protein>
<feature type="transmembrane region" description="Helical" evidence="7">
    <location>
        <begin position="600"/>
        <end position="622"/>
    </location>
</feature>
<feature type="transmembrane region" description="Helical" evidence="7">
    <location>
        <begin position="481"/>
        <end position="502"/>
    </location>
</feature>
<evidence type="ECO:0000256" key="2">
    <source>
        <dbReference type="ARBA" id="ARBA00022692"/>
    </source>
</evidence>
<feature type="compositionally biased region" description="Polar residues" evidence="6">
    <location>
        <begin position="1"/>
        <end position="26"/>
    </location>
</feature>
<name>A0A9W8ANZ7_9FUNG</name>
<dbReference type="Pfam" id="PF12821">
    <property type="entry name" value="ThrE_2"/>
    <property type="match status" value="1"/>
</dbReference>
<evidence type="ECO:0000256" key="4">
    <source>
        <dbReference type="ARBA" id="ARBA00023136"/>
    </source>
</evidence>
<dbReference type="EMBL" id="JANBPY010001749">
    <property type="protein sequence ID" value="KAJ1958791.1"/>
    <property type="molecule type" value="Genomic_DNA"/>
</dbReference>
<comment type="caution">
    <text evidence="10">The sequence shown here is derived from an EMBL/GenBank/DDBJ whole genome shotgun (WGS) entry which is preliminary data.</text>
</comment>
<feature type="compositionally biased region" description="Polar residues" evidence="6">
    <location>
        <begin position="98"/>
        <end position="107"/>
    </location>
</feature>
<evidence type="ECO:0000259" key="8">
    <source>
        <dbReference type="Pfam" id="PF06738"/>
    </source>
</evidence>
<comment type="similarity">
    <text evidence="5">Belongs to the ThrE exporter (TC 2.A.79) family.</text>
</comment>
<feature type="non-terminal residue" evidence="10">
    <location>
        <position position="661"/>
    </location>
</feature>
<feature type="transmembrane region" description="Helical" evidence="7">
    <location>
        <begin position="445"/>
        <end position="469"/>
    </location>
</feature>
<evidence type="ECO:0000256" key="7">
    <source>
        <dbReference type="SAM" id="Phobius"/>
    </source>
</evidence>
<gene>
    <name evidence="10" type="primary">PRM10</name>
    <name evidence="10" type="ORF">IWQ62_004847</name>
</gene>
<evidence type="ECO:0000256" key="6">
    <source>
        <dbReference type="SAM" id="MobiDB-lite"/>
    </source>
</evidence>
<feature type="region of interest" description="Disordered" evidence="6">
    <location>
        <begin position="159"/>
        <end position="238"/>
    </location>
</feature>
<feature type="transmembrane region" description="Helical" evidence="7">
    <location>
        <begin position="522"/>
        <end position="539"/>
    </location>
</feature>
<dbReference type="InterPro" id="IPR051361">
    <property type="entry name" value="ThrE/Ser_Exporter"/>
</dbReference>
<keyword evidence="11" id="KW-1185">Reference proteome</keyword>
<feature type="compositionally biased region" description="Low complexity" evidence="6">
    <location>
        <begin position="193"/>
        <end position="204"/>
    </location>
</feature>
<dbReference type="PANTHER" id="PTHR31082:SF4">
    <property type="entry name" value="PHEROMONE-REGULATED MEMBRANE PROTEIN 10"/>
    <property type="match status" value="1"/>
</dbReference>
<feature type="compositionally biased region" description="Polar residues" evidence="6">
    <location>
        <begin position="215"/>
        <end position="228"/>
    </location>
</feature>
<sequence>MTNPESNQHSPNTQREDSTSTPTSPASIHRPLPIRISYPPANGSPQLTLRGLPGPSLQSYHVGSPLAHETRLDSSSSNSGAQEDASYFNMHPPGAPGNQHNQPSQPLVSPPRSREDSVAIDMERDKFDMEARTLVRRATYVDRKVQHRGILSSLLSLYGQSSKRKGQAKPRDKEKEKERKRRSSTAPVRTVHSSTTLSGFLLGSPMLFGNPTPSPGNTPAGSTRTSISDDAEDAGQNPHSLSLTQLEQARIKENIRQILEQHEFLMLSARALLTFGVPSNRLEENVHMLADYLCIDCYVANLPGLLLMAFNDAGTHTSETHMIRVGMGTLHMNRLRKTNQLLRSVMASKTSVAEAIDDIQDMMALPLGPPWYVTVVNYGVGSFAIAPLLFQGSWLDALVSGGLGILIGALSLVADRMVAYANVFQVSAAVFCGLVASLLSSHVCYWGVVLSALVNLLPGLSLTLAVTELASRNIISGSVRLFYSLIVAFLIGFGLTLGTNLYTSAGHTIPTESYTCQPVSQFYWFLLFPIVATSFNASLQANYWDYIPMTLISAAGFTVSHFATMYFDSEYLAPAIASFVIATLSNLYSRLFRQMAINNILAGILMLVPGSLGVKGSLALLTDEKSQAYLFALQMVIISLSVSVGLFASSLVVYPMGKKHN</sequence>
<feature type="transmembrane region" description="Helical" evidence="7">
    <location>
        <begin position="397"/>
        <end position="414"/>
    </location>
</feature>
<evidence type="ECO:0000256" key="1">
    <source>
        <dbReference type="ARBA" id="ARBA00004141"/>
    </source>
</evidence>
<accession>A0A9W8ANZ7</accession>
<organism evidence="10 11">
    <name type="scientific">Dispira parvispora</name>
    <dbReference type="NCBI Taxonomy" id="1520584"/>
    <lineage>
        <taxon>Eukaryota</taxon>
        <taxon>Fungi</taxon>
        <taxon>Fungi incertae sedis</taxon>
        <taxon>Zoopagomycota</taxon>
        <taxon>Kickxellomycotina</taxon>
        <taxon>Dimargaritomycetes</taxon>
        <taxon>Dimargaritales</taxon>
        <taxon>Dimargaritaceae</taxon>
        <taxon>Dispira</taxon>
    </lineage>
</organism>
<dbReference type="InterPro" id="IPR024528">
    <property type="entry name" value="ThrE_2"/>
</dbReference>
<keyword evidence="4 7" id="KW-0472">Membrane</keyword>